<evidence type="ECO:0000259" key="1">
    <source>
        <dbReference type="PROSITE" id="PS50404"/>
    </source>
</evidence>
<dbReference type="PROSITE" id="PS50404">
    <property type="entry name" value="GST_NTER"/>
    <property type="match status" value="1"/>
</dbReference>
<accession>A0ABS5QBQ5</accession>
<dbReference type="Pfam" id="PF13410">
    <property type="entry name" value="GST_C_2"/>
    <property type="match status" value="1"/>
</dbReference>
<dbReference type="SUPFAM" id="SSF47616">
    <property type="entry name" value="GST C-terminal domain-like"/>
    <property type="match status" value="1"/>
</dbReference>
<dbReference type="Gene3D" id="1.20.1050.10">
    <property type="match status" value="1"/>
</dbReference>
<evidence type="ECO:0000313" key="2">
    <source>
        <dbReference type="EMBL" id="MBS7810367.1"/>
    </source>
</evidence>
<dbReference type="InterPro" id="IPR036249">
    <property type="entry name" value="Thioredoxin-like_sf"/>
</dbReference>
<proteinExistence type="predicted"/>
<sequence length="196" mass="21119">MKLHFSAASPFVRKVSAVALHHGIELDRVVTNPHLSPPHLLVDNPLSKVPALVLDNGMSLPDSPVICEYLDSIGTAAKLYPAAGAPRWEALRLAALADGMLTVSVLRRGLSIQPVEEARTAMIERQKIAVARTLAQLEQETLPATLNIGVIGLVCALGYLDFRFGDDDWRARHPALAAFFAAQSENPIFAQTAPQG</sequence>
<dbReference type="EMBL" id="JAHCDA010000001">
    <property type="protein sequence ID" value="MBS7810367.1"/>
    <property type="molecule type" value="Genomic_DNA"/>
</dbReference>
<protein>
    <submittedName>
        <fullName evidence="2">Glutathione S-transferase N-terminal domain-containing protein</fullName>
    </submittedName>
</protein>
<organism evidence="2 3">
    <name type="scientific">Roseococcus pinisoli</name>
    <dbReference type="NCBI Taxonomy" id="2835040"/>
    <lineage>
        <taxon>Bacteria</taxon>
        <taxon>Pseudomonadati</taxon>
        <taxon>Pseudomonadota</taxon>
        <taxon>Alphaproteobacteria</taxon>
        <taxon>Acetobacterales</taxon>
        <taxon>Roseomonadaceae</taxon>
        <taxon>Roseococcus</taxon>
    </lineage>
</organism>
<dbReference type="InterPro" id="IPR050983">
    <property type="entry name" value="GST_Omega/HSP26"/>
</dbReference>
<reference evidence="2 3" key="1">
    <citation type="submission" date="2021-05" db="EMBL/GenBank/DDBJ databases">
        <title>Roseococcus sp. XZZS9, whole genome shotgun sequencing project.</title>
        <authorList>
            <person name="Zhao G."/>
            <person name="Shen L."/>
        </authorList>
    </citation>
    <scope>NUCLEOTIDE SEQUENCE [LARGE SCALE GENOMIC DNA]</scope>
    <source>
        <strain evidence="2 3">XZZS9</strain>
    </source>
</reference>
<comment type="caution">
    <text evidence="2">The sequence shown here is derived from an EMBL/GenBank/DDBJ whole genome shotgun (WGS) entry which is preliminary data.</text>
</comment>
<feature type="domain" description="GST N-terminal" evidence="1">
    <location>
        <begin position="1"/>
        <end position="78"/>
    </location>
</feature>
<dbReference type="InterPro" id="IPR004045">
    <property type="entry name" value="Glutathione_S-Trfase_N"/>
</dbReference>
<dbReference type="Pfam" id="PF13417">
    <property type="entry name" value="GST_N_3"/>
    <property type="match status" value="1"/>
</dbReference>
<gene>
    <name evidence="2" type="ORF">KHU32_05415</name>
</gene>
<dbReference type="Proteomes" id="UP000766336">
    <property type="component" value="Unassembled WGS sequence"/>
</dbReference>
<dbReference type="PANTHER" id="PTHR43968">
    <property type="match status" value="1"/>
</dbReference>
<evidence type="ECO:0000313" key="3">
    <source>
        <dbReference type="Proteomes" id="UP000766336"/>
    </source>
</evidence>
<dbReference type="Gene3D" id="3.40.30.10">
    <property type="entry name" value="Glutaredoxin"/>
    <property type="match status" value="1"/>
</dbReference>
<dbReference type="SUPFAM" id="SSF52833">
    <property type="entry name" value="Thioredoxin-like"/>
    <property type="match status" value="1"/>
</dbReference>
<name>A0ABS5QBQ5_9PROT</name>
<dbReference type="RefSeq" id="WP_213668988.1">
    <property type="nucleotide sequence ID" value="NZ_JAHCDA010000001.1"/>
</dbReference>
<keyword evidence="3" id="KW-1185">Reference proteome</keyword>
<dbReference type="PANTHER" id="PTHR43968:SF6">
    <property type="entry name" value="GLUTATHIONE S-TRANSFERASE OMEGA"/>
    <property type="match status" value="1"/>
</dbReference>
<dbReference type="CDD" id="cd03205">
    <property type="entry name" value="GST_C_6"/>
    <property type="match status" value="1"/>
</dbReference>
<dbReference type="InterPro" id="IPR036282">
    <property type="entry name" value="Glutathione-S-Trfase_C_sf"/>
</dbReference>